<keyword evidence="8 9" id="KW-0560">Oxidoreductase</keyword>
<feature type="binding site" evidence="9">
    <location>
        <begin position="377"/>
        <end position="380"/>
    </location>
    <ligand>
        <name>FAD</name>
        <dbReference type="ChEBI" id="CHEBI:57692"/>
    </ligand>
</feature>
<keyword evidence="5 9" id="KW-0288">FMN</keyword>
<feature type="compositionally biased region" description="Basic and acidic residues" evidence="10">
    <location>
        <begin position="266"/>
        <end position="278"/>
    </location>
</feature>
<dbReference type="Proteomes" id="UP000663840">
    <property type="component" value="Unassembled WGS sequence"/>
</dbReference>
<reference evidence="13" key="1">
    <citation type="submission" date="2021-01" db="EMBL/GenBank/DDBJ databases">
        <authorList>
            <person name="Kaushik A."/>
        </authorList>
    </citation>
    <scope>NUCLEOTIDE SEQUENCE</scope>
    <source>
        <strain evidence="13">AG1-1A</strain>
    </source>
</reference>
<dbReference type="GO" id="GO:0016651">
    <property type="term" value="F:oxidoreductase activity, acting on NAD(P)H"/>
    <property type="evidence" value="ECO:0007669"/>
    <property type="project" value="UniProtKB-UniRule"/>
</dbReference>
<feature type="binding site" evidence="9">
    <location>
        <begin position="12"/>
        <end position="17"/>
    </location>
    <ligand>
        <name>FMN</name>
        <dbReference type="ChEBI" id="CHEBI:58210"/>
    </ligand>
</feature>
<dbReference type="GO" id="GO:0010181">
    <property type="term" value="F:FMN binding"/>
    <property type="evidence" value="ECO:0007669"/>
    <property type="project" value="UniProtKB-UniRule"/>
</dbReference>
<dbReference type="EC" id="1.18.1.-" evidence="9"/>
<evidence type="ECO:0000256" key="8">
    <source>
        <dbReference type="ARBA" id="ARBA00023002"/>
    </source>
</evidence>
<name>A0A8H3CNY6_9AGAM</name>
<dbReference type="InterPro" id="IPR039261">
    <property type="entry name" value="FNR_nucleotide-bd"/>
</dbReference>
<evidence type="ECO:0000256" key="7">
    <source>
        <dbReference type="ARBA" id="ARBA00022857"/>
    </source>
</evidence>
<feature type="binding site" evidence="9">
    <location>
        <position position="452"/>
    </location>
    <ligand>
        <name>NADP(+)</name>
        <dbReference type="ChEBI" id="CHEBI:58349"/>
    </ligand>
</feature>
<evidence type="ECO:0000256" key="2">
    <source>
        <dbReference type="ARBA" id="ARBA00001974"/>
    </source>
</evidence>
<proteinExistence type="inferred from homology"/>
<keyword evidence="9" id="KW-0496">Mitochondrion</keyword>
<dbReference type="InterPro" id="IPR023173">
    <property type="entry name" value="NADPH_Cyt_P450_Rdtase_alpha"/>
</dbReference>
<dbReference type="InterPro" id="IPR003097">
    <property type="entry name" value="CysJ-like_FAD-binding"/>
</dbReference>
<dbReference type="InterPro" id="IPR008254">
    <property type="entry name" value="Flavodoxin/NO_synth"/>
</dbReference>
<dbReference type="GO" id="GO:0005739">
    <property type="term" value="C:mitochondrion"/>
    <property type="evidence" value="ECO:0007669"/>
    <property type="project" value="UniProtKB-SubCell"/>
</dbReference>
<dbReference type="PRINTS" id="PR00369">
    <property type="entry name" value="FLAVODOXIN"/>
</dbReference>
<evidence type="ECO:0000313" key="14">
    <source>
        <dbReference type="Proteomes" id="UP000663840"/>
    </source>
</evidence>
<comment type="similarity">
    <text evidence="9">In the N-terminal section; belongs to the flavodoxin family.</text>
</comment>
<comment type="similarity">
    <text evidence="9">Belongs to the NADPH-dependent diflavin oxidoreductase NDOR1 family.</text>
</comment>
<feature type="domain" description="Flavodoxin-like" evidence="11">
    <location>
        <begin position="6"/>
        <end position="150"/>
    </location>
</feature>
<organism evidence="13 14">
    <name type="scientific">Rhizoctonia solani</name>
    <dbReference type="NCBI Taxonomy" id="456999"/>
    <lineage>
        <taxon>Eukaryota</taxon>
        <taxon>Fungi</taxon>
        <taxon>Dikarya</taxon>
        <taxon>Basidiomycota</taxon>
        <taxon>Agaricomycotina</taxon>
        <taxon>Agaricomycetes</taxon>
        <taxon>Cantharellales</taxon>
        <taxon>Ceratobasidiaceae</taxon>
        <taxon>Rhizoctonia</taxon>
    </lineage>
</organism>
<dbReference type="Pfam" id="PF00175">
    <property type="entry name" value="NAD_binding_1"/>
    <property type="match status" value="1"/>
</dbReference>
<dbReference type="GO" id="GO:0005634">
    <property type="term" value="C:nucleus"/>
    <property type="evidence" value="ECO:0007669"/>
    <property type="project" value="UniProtKB-ARBA"/>
</dbReference>
<dbReference type="Pfam" id="PF00667">
    <property type="entry name" value="FAD_binding_1"/>
    <property type="match status" value="1"/>
</dbReference>
<feature type="binding site" evidence="9">
    <location>
        <begin position="59"/>
        <end position="62"/>
    </location>
    <ligand>
        <name>FMN</name>
        <dbReference type="ChEBI" id="CHEBI:58210"/>
    </ligand>
</feature>
<dbReference type="Gene3D" id="1.20.990.10">
    <property type="entry name" value="NADPH-cytochrome p450 Reductase, Chain A, domain 3"/>
    <property type="match status" value="1"/>
</dbReference>
<dbReference type="PROSITE" id="PS51384">
    <property type="entry name" value="FAD_FR"/>
    <property type="match status" value="1"/>
</dbReference>
<dbReference type="InterPro" id="IPR001094">
    <property type="entry name" value="Flavdoxin-like"/>
</dbReference>
<sequence>MDDRSILILYGTETGNAKDASEKIGRLARRHHFSTRVVAMDAFSVPTLIDETLVIFVCSTTGNGVEPANMTALWNALLRAELPPDLFEDMEFAVLGLGDSSYQRFNWAAKRLQRRLLSLGGYELCERGDADDQHPQGSDGVIDPWTANLFKKISERYPLPPGLDILPGTSLYPPMINIIPWNSEFRAGESIATNLVASESSHTMKLTQNTRMTDPSWHQDVRHLIFQTDEDIHYEPGDIAILYPENSPEDVETLLKRLGWEDDADEPIRITPDSEDRSLPLGYPRPDTPTTLRSLITKHADINSVPRKSFIELLAHFTKDKMETEKLQEFCTPEGLDDLFDYTTRVRRTILEVLLEFRSAVVPKEYIADLFPELRPRQFSIASSLSAHPREIHLCVAIVNYRTKLRVPRKGVCTSWLARLEAGVALNVGLKRGTMELPKDNQKPIILVGPGTGVAPMRAMIEERVAKGATGNTLYFGCRSAFADHHFHEDWEAYQKRGVLVYRLAASRDQVGQALLHSPSALLTTSKKERKIYVQELITNDSKEVKERLVDRKGSLYISGSSNQMPSGVRKAVIASLRDECGWTDDESASYVDRMEMEGRWCEECW</sequence>
<evidence type="ECO:0000259" key="12">
    <source>
        <dbReference type="PROSITE" id="PS51384"/>
    </source>
</evidence>
<evidence type="ECO:0000256" key="10">
    <source>
        <dbReference type="SAM" id="MobiDB-lite"/>
    </source>
</evidence>
<keyword evidence="4 9" id="KW-0285">Flavoprotein</keyword>
<comment type="catalytic activity">
    <reaction evidence="9">
        <text>2 oxidized [2Fe-2S]-[protein] + NADPH = 2 reduced [2Fe-2S]-[protein] + NADP(+) + H(+)</text>
        <dbReference type="Rhea" id="RHEA:67716"/>
        <dbReference type="Rhea" id="RHEA-COMP:17327"/>
        <dbReference type="Rhea" id="RHEA-COMP:17328"/>
        <dbReference type="ChEBI" id="CHEBI:15378"/>
        <dbReference type="ChEBI" id="CHEBI:33737"/>
        <dbReference type="ChEBI" id="CHEBI:33738"/>
        <dbReference type="ChEBI" id="CHEBI:57783"/>
        <dbReference type="ChEBI" id="CHEBI:58349"/>
    </reaction>
</comment>
<dbReference type="PANTHER" id="PTHR19384">
    <property type="entry name" value="NITRIC OXIDE SYNTHASE-RELATED"/>
    <property type="match status" value="1"/>
</dbReference>
<dbReference type="EMBL" id="CAJMWR010004241">
    <property type="protein sequence ID" value="CAE6490736.1"/>
    <property type="molecule type" value="Genomic_DNA"/>
</dbReference>
<accession>A0A8H3CNY6</accession>
<dbReference type="PROSITE" id="PS50902">
    <property type="entry name" value="FLAVODOXIN_LIKE"/>
    <property type="match status" value="1"/>
</dbReference>
<dbReference type="InterPro" id="IPR017927">
    <property type="entry name" value="FAD-bd_FR_type"/>
</dbReference>
<dbReference type="SUPFAM" id="SSF63380">
    <property type="entry name" value="Riboflavin synthase domain-like"/>
    <property type="match status" value="1"/>
</dbReference>
<evidence type="ECO:0000256" key="4">
    <source>
        <dbReference type="ARBA" id="ARBA00022630"/>
    </source>
</evidence>
<feature type="binding site" evidence="9">
    <location>
        <begin position="411"/>
        <end position="414"/>
    </location>
    <ligand>
        <name>FAD</name>
        <dbReference type="ChEBI" id="CHEBI:57692"/>
    </ligand>
</feature>
<comment type="caution">
    <text evidence="9">Lacks conserved residue(s) required for the propagation of feature annotation.</text>
</comment>
<feature type="region of interest" description="Disordered" evidence="10">
    <location>
        <begin position="266"/>
        <end position="285"/>
    </location>
</feature>
<feature type="binding site" evidence="9">
    <location>
        <position position="606"/>
    </location>
    <ligand>
        <name>FAD</name>
        <dbReference type="ChEBI" id="CHEBI:57692"/>
    </ligand>
</feature>
<evidence type="ECO:0000256" key="9">
    <source>
        <dbReference type="HAMAP-Rule" id="MF_03178"/>
    </source>
</evidence>
<feature type="binding site" evidence="9">
    <location>
        <position position="132"/>
    </location>
    <ligand>
        <name>FMN</name>
        <dbReference type="ChEBI" id="CHEBI:58210"/>
    </ligand>
</feature>
<protein>
    <recommendedName>
        <fullName evidence="9">NADPH-dependent diflavin oxidoreductase 1</fullName>
        <ecNumber evidence="9">1.18.1.-</ecNumber>
    </recommendedName>
    <alternativeName>
        <fullName evidence="9">NADPH-dependent FMN and FAD-containing oxidoreductase</fullName>
    </alternativeName>
</protein>
<dbReference type="GO" id="GO:0050660">
    <property type="term" value="F:flavin adenine dinucleotide binding"/>
    <property type="evidence" value="ECO:0007669"/>
    <property type="project" value="UniProtKB-UniRule"/>
</dbReference>
<keyword evidence="3 9" id="KW-0963">Cytoplasm</keyword>
<comment type="subunit">
    <text evidence="9">Interacts with DRE2; as part of the cytosolic iron-sulfur (Fe-S) protein assembly (CIA) machinery.</text>
</comment>
<keyword evidence="6 9" id="KW-0274">FAD</keyword>
<evidence type="ECO:0000256" key="5">
    <source>
        <dbReference type="ARBA" id="ARBA00022643"/>
    </source>
</evidence>
<dbReference type="GO" id="GO:0160246">
    <property type="term" value="F:NADPH-iron-sulfur [2Fe-2S] protein oxidoreductase activity"/>
    <property type="evidence" value="ECO:0007669"/>
    <property type="project" value="InterPro"/>
</dbReference>
<dbReference type="GO" id="GO:0016226">
    <property type="term" value="P:iron-sulfur cluster assembly"/>
    <property type="evidence" value="ECO:0007669"/>
    <property type="project" value="UniProtKB-UniRule"/>
</dbReference>
<dbReference type="Pfam" id="PF00258">
    <property type="entry name" value="Flavodoxin_1"/>
    <property type="match status" value="1"/>
</dbReference>
<feature type="binding site" evidence="9">
    <location>
        <begin position="507"/>
        <end position="508"/>
    </location>
    <ligand>
        <name>NADP(+)</name>
        <dbReference type="ChEBI" id="CHEBI:58349"/>
    </ligand>
</feature>
<comment type="similarity">
    <text evidence="9">In the C-terminal section; belongs to the flavoprotein pyridine nucleotide cytochrome reductase family.</text>
</comment>
<dbReference type="Gene3D" id="2.40.30.10">
    <property type="entry name" value="Translation factors"/>
    <property type="match status" value="1"/>
</dbReference>
<comment type="subcellular location">
    <subcellularLocation>
        <location evidence="9">Cytoplasm</location>
    </subcellularLocation>
    <subcellularLocation>
        <location evidence="9">Mitochondrion</location>
    </subcellularLocation>
    <text evidence="9">Relocalizes to mitochondria after H(2)O(2) exposure.</text>
</comment>
<dbReference type="GO" id="GO:0005829">
    <property type="term" value="C:cytosol"/>
    <property type="evidence" value="ECO:0007669"/>
    <property type="project" value="TreeGrafter"/>
</dbReference>
<dbReference type="SUPFAM" id="SSF52343">
    <property type="entry name" value="Ferredoxin reductase-like, C-terminal NADP-linked domain"/>
    <property type="match status" value="1"/>
</dbReference>
<dbReference type="HAMAP" id="MF_03178">
    <property type="entry name" value="NDOR1"/>
    <property type="match status" value="1"/>
</dbReference>
<comment type="cofactor">
    <cofactor evidence="1 9">
        <name>FMN</name>
        <dbReference type="ChEBI" id="CHEBI:58210"/>
    </cofactor>
</comment>
<evidence type="ECO:0000256" key="3">
    <source>
        <dbReference type="ARBA" id="ARBA00022490"/>
    </source>
</evidence>
<dbReference type="Gene3D" id="3.40.50.80">
    <property type="entry name" value="Nucleotide-binding domain of ferredoxin-NADP reductase (FNR) module"/>
    <property type="match status" value="1"/>
</dbReference>
<dbReference type="InterPro" id="IPR029039">
    <property type="entry name" value="Flavoprotein-like_sf"/>
</dbReference>
<dbReference type="SUPFAM" id="SSF52218">
    <property type="entry name" value="Flavoproteins"/>
    <property type="match status" value="1"/>
</dbReference>
<evidence type="ECO:0000313" key="13">
    <source>
        <dbReference type="EMBL" id="CAE6490736.1"/>
    </source>
</evidence>
<comment type="caution">
    <text evidence="13">The sequence shown here is derived from an EMBL/GenBank/DDBJ whole genome shotgun (WGS) entry which is preliminary data.</text>
</comment>
<dbReference type="PANTHER" id="PTHR19384:SF10">
    <property type="entry name" value="NADPH-DEPENDENT DIFLAVIN OXIDOREDUCTASE 1"/>
    <property type="match status" value="1"/>
</dbReference>
<dbReference type="PRINTS" id="PR00371">
    <property type="entry name" value="FPNCR"/>
</dbReference>
<dbReference type="FunFam" id="3.40.50.360:FF:000015">
    <property type="entry name" value="NADPH-dependent diflavin oxidoreductase 1"/>
    <property type="match status" value="1"/>
</dbReference>
<dbReference type="Gene3D" id="3.40.50.360">
    <property type="match status" value="1"/>
</dbReference>
<evidence type="ECO:0000256" key="1">
    <source>
        <dbReference type="ARBA" id="ARBA00001917"/>
    </source>
</evidence>
<comment type="cofactor">
    <cofactor evidence="2 9">
        <name>FAD</name>
        <dbReference type="ChEBI" id="CHEBI:57692"/>
    </cofactor>
</comment>
<evidence type="ECO:0000256" key="6">
    <source>
        <dbReference type="ARBA" id="ARBA00022827"/>
    </source>
</evidence>
<gene>
    <name evidence="9" type="primary">TAH18</name>
    <name evidence="13" type="ORF">RDB_LOCUS147977</name>
</gene>
<feature type="binding site" evidence="9">
    <location>
        <position position="347"/>
    </location>
    <ligand>
        <name>FAD</name>
        <dbReference type="ChEBI" id="CHEBI:57692"/>
    </ligand>
</feature>
<feature type="domain" description="FAD-binding FR-type" evidence="12">
    <location>
        <begin position="199"/>
        <end position="438"/>
    </location>
</feature>
<feature type="binding site" evidence="9">
    <location>
        <begin position="531"/>
        <end position="535"/>
    </location>
    <ligand>
        <name>NADP(+)</name>
        <dbReference type="ChEBI" id="CHEBI:58349"/>
    </ligand>
</feature>
<dbReference type="InterPro" id="IPR001709">
    <property type="entry name" value="Flavoprot_Pyr_Nucl_cyt_Rdtase"/>
</dbReference>
<feature type="binding site" evidence="9">
    <location>
        <begin position="97"/>
        <end position="106"/>
    </location>
    <ligand>
        <name>FMN</name>
        <dbReference type="ChEBI" id="CHEBI:58210"/>
    </ligand>
</feature>
<dbReference type="AlphaFoldDB" id="A0A8H3CNY6"/>
<keyword evidence="7 9" id="KW-0521">NADP</keyword>
<evidence type="ECO:0000259" key="11">
    <source>
        <dbReference type="PROSITE" id="PS50902"/>
    </source>
</evidence>
<comment type="function">
    <text evidence="9">NADPH-dependent reductase which is a central component of the cytosolic iron-sulfur (Fe-S) protein assembly (CIA) machinery. Transfers electrons from NADPH via its FAD and FMN prosthetic groups to the [2Fe-2S] cluster of DRE2, another key component of the CIA machinery. In turn, this reduced cluster provides electrons for assembly of cytosolic iron-sulfur cluster proteins. Positively controls H(2)O(2)-induced cell death.</text>
</comment>
<dbReference type="InterPro" id="IPR028879">
    <property type="entry name" value="NDOR1"/>
</dbReference>
<dbReference type="InterPro" id="IPR001433">
    <property type="entry name" value="OxRdtase_FAD/NAD-bd"/>
</dbReference>
<dbReference type="InterPro" id="IPR017938">
    <property type="entry name" value="Riboflavin_synthase-like_b-brl"/>
</dbReference>
<dbReference type="GO" id="GO:0050661">
    <property type="term" value="F:NADP binding"/>
    <property type="evidence" value="ECO:0007669"/>
    <property type="project" value="UniProtKB-UniRule"/>
</dbReference>